<dbReference type="PANTHER" id="PTHR10773:SF19">
    <property type="match status" value="1"/>
</dbReference>
<protein>
    <submittedName>
        <fullName evidence="2">Uncharacterized protein</fullName>
    </submittedName>
</protein>
<dbReference type="EMBL" id="VSRR010001085">
    <property type="protein sequence ID" value="MPC22410.1"/>
    <property type="molecule type" value="Genomic_DNA"/>
</dbReference>
<reference evidence="2 3" key="1">
    <citation type="submission" date="2019-05" db="EMBL/GenBank/DDBJ databases">
        <title>Another draft genome of Portunus trituberculatus and its Hox gene families provides insights of decapod evolution.</title>
        <authorList>
            <person name="Jeong J.-H."/>
            <person name="Song I."/>
            <person name="Kim S."/>
            <person name="Choi T."/>
            <person name="Kim D."/>
            <person name="Ryu S."/>
            <person name="Kim W."/>
        </authorList>
    </citation>
    <scope>NUCLEOTIDE SEQUENCE [LARGE SCALE GENOMIC DNA]</scope>
    <source>
        <tissue evidence="2">Muscle</tissue>
    </source>
</reference>
<name>A0A5B7DLL9_PORTR</name>
<comment type="caution">
    <text evidence="2">The sequence shown here is derived from an EMBL/GenBank/DDBJ whole genome shotgun (WGS) entry which is preliminary data.</text>
</comment>
<accession>A0A5B7DLL9</accession>
<evidence type="ECO:0000313" key="2">
    <source>
        <dbReference type="EMBL" id="MPC22410.1"/>
    </source>
</evidence>
<feature type="compositionally biased region" description="Pro residues" evidence="1">
    <location>
        <begin position="409"/>
        <end position="418"/>
    </location>
</feature>
<proteinExistence type="predicted"/>
<dbReference type="AlphaFoldDB" id="A0A5B7DLL9"/>
<evidence type="ECO:0000256" key="1">
    <source>
        <dbReference type="SAM" id="MobiDB-lite"/>
    </source>
</evidence>
<feature type="region of interest" description="Disordered" evidence="1">
    <location>
        <begin position="405"/>
        <end position="425"/>
    </location>
</feature>
<organism evidence="2 3">
    <name type="scientific">Portunus trituberculatus</name>
    <name type="common">Swimming crab</name>
    <name type="synonym">Neptunus trituberculatus</name>
    <dbReference type="NCBI Taxonomy" id="210409"/>
    <lineage>
        <taxon>Eukaryota</taxon>
        <taxon>Metazoa</taxon>
        <taxon>Ecdysozoa</taxon>
        <taxon>Arthropoda</taxon>
        <taxon>Crustacea</taxon>
        <taxon>Multicrustacea</taxon>
        <taxon>Malacostraca</taxon>
        <taxon>Eumalacostraca</taxon>
        <taxon>Eucarida</taxon>
        <taxon>Decapoda</taxon>
        <taxon>Pleocyemata</taxon>
        <taxon>Brachyura</taxon>
        <taxon>Eubrachyura</taxon>
        <taxon>Portunoidea</taxon>
        <taxon>Portunidae</taxon>
        <taxon>Portuninae</taxon>
        <taxon>Portunus</taxon>
    </lineage>
</organism>
<evidence type="ECO:0000313" key="3">
    <source>
        <dbReference type="Proteomes" id="UP000324222"/>
    </source>
</evidence>
<dbReference type="PANTHER" id="PTHR10773">
    <property type="entry name" value="DNA-DIRECTED RNA POLYMERASES I, II, AND III SUBUNIT RPABC2"/>
    <property type="match status" value="1"/>
</dbReference>
<sequence>MSDSASERDERVPLSRKRGRQCNEWRSSVAKRKRNRGEAYISCVTGRQVAARRVGQPCRDGCFDKITMPVLNEIHRQFWATGDFDLQNSYIQKNVVVSPVKRRRSVQDPEAHRRRSFSRTYYLTHEDESFKVCQKGFLSVLGISETRLRTALKSVSSTGCLRGDPRNRQPSRRILPEVDQRVIQHIVSFPTVSSHYTRAKSPFMRDLDTQLIVKKMYRQYLQWMEEQYSEETRVKLSYYRNKFKSVRLGFKPGAPMSDTSSRCDTLRVAMKATPDQVPGLKEQKKAHLKAAKEGQPLMKRLAKDEDSTKCDLDRENVKSDVWCADSNCNNTGLLERLNITVTPLRKELLFICYSCCTVFTNYTEAKTNFHYREQEALKLLTEPITEGKEQQGQLPFVPYLKRKYMSRPPSSPSSPASPSPAKVPKLVDNGVLGGNGKVKEEGIGKDGLGDDLECSEGVRRRAVELLEKGCYSSSLSELWGASREFRDGCLSFLSLLIMKETSDILQQDTLFTRTLNSTAFQEVSWGHTMKVLSSAAPATLCLLLALLGVDANNESKEAVEAQHSMVGCLLSMALYKRFRRRANFLPALHSLYLHTTHTPARI</sequence>
<dbReference type="OrthoDB" id="434783at2759"/>
<gene>
    <name evidence="2" type="ORF">E2C01_015425</name>
</gene>
<keyword evidence="3" id="KW-1185">Reference proteome</keyword>
<dbReference type="Proteomes" id="UP000324222">
    <property type="component" value="Unassembled WGS sequence"/>
</dbReference>